<dbReference type="InterPro" id="IPR029210">
    <property type="entry name" value="PfEMP1_NTS"/>
</dbReference>
<feature type="region of interest" description="Disordered" evidence="2">
    <location>
        <begin position="38"/>
        <end position="84"/>
    </location>
</feature>
<accession>A0A024WFF5</accession>
<organism evidence="6 7">
    <name type="scientific">Plasmodium falciparum MaliPS096_E11</name>
    <dbReference type="NCBI Taxonomy" id="1036727"/>
    <lineage>
        <taxon>Eukaryota</taxon>
        <taxon>Sar</taxon>
        <taxon>Alveolata</taxon>
        <taxon>Apicomplexa</taxon>
        <taxon>Aconoidasida</taxon>
        <taxon>Haemosporida</taxon>
        <taxon>Plasmodiidae</taxon>
        <taxon>Plasmodium</taxon>
        <taxon>Plasmodium (Laverania)</taxon>
    </lineage>
</organism>
<dbReference type="InterPro" id="IPR008602">
    <property type="entry name" value="Duffy-antigen-binding"/>
</dbReference>
<evidence type="ECO:0000313" key="6">
    <source>
        <dbReference type="EMBL" id="ETW45652.1"/>
    </source>
</evidence>
<dbReference type="Proteomes" id="UP000030699">
    <property type="component" value="Unassembled WGS sequence"/>
</dbReference>
<reference evidence="6 7" key="1">
    <citation type="submission" date="2013-02" db="EMBL/GenBank/DDBJ databases">
        <title>The Genome Annotation of Plasmodium falciparum MaliPS096_E11.</title>
        <authorList>
            <consortium name="The Broad Institute Genome Sequencing Platform"/>
            <consortium name="The Broad Institute Genome Sequencing Center for Infectious Disease"/>
            <person name="Neafsey D."/>
            <person name="Hoffman S."/>
            <person name="Volkman S."/>
            <person name="Rosenthal P."/>
            <person name="Walker B."/>
            <person name="Young S.K."/>
            <person name="Zeng Q."/>
            <person name="Gargeya S."/>
            <person name="Fitzgerald M."/>
            <person name="Haas B."/>
            <person name="Abouelleil A."/>
            <person name="Allen A.W."/>
            <person name="Alvarado L."/>
            <person name="Arachchi H.M."/>
            <person name="Berlin A.M."/>
            <person name="Chapman S.B."/>
            <person name="Gainer-Dewar J."/>
            <person name="Goldberg J."/>
            <person name="Griggs A."/>
            <person name="Gujja S."/>
            <person name="Hansen M."/>
            <person name="Howarth C."/>
            <person name="Imamovic A."/>
            <person name="Ireland A."/>
            <person name="Larimer J."/>
            <person name="McCowan C."/>
            <person name="Murphy C."/>
            <person name="Pearson M."/>
            <person name="Poon T.W."/>
            <person name="Priest M."/>
            <person name="Roberts A."/>
            <person name="Saif S."/>
            <person name="Shea T."/>
            <person name="Sisk P."/>
            <person name="Sykes S."/>
            <person name="Wortman J."/>
            <person name="Nusbaum C."/>
            <person name="Birren B."/>
        </authorList>
    </citation>
    <scope>NUCLEOTIDE SEQUENCE [LARGE SCALE GENOMIC DNA]</scope>
    <source>
        <strain evidence="6 7">MaliPS096_E11</strain>
    </source>
</reference>
<dbReference type="FunFam" id="1.20.58.830:FF:000003">
    <property type="entry name" value="Erythrocyte membrane protein 1, PfEMP1"/>
    <property type="match status" value="1"/>
</dbReference>
<evidence type="ECO:0000313" key="7">
    <source>
        <dbReference type="Proteomes" id="UP000030699"/>
    </source>
</evidence>
<dbReference type="SUPFAM" id="SSF140924">
    <property type="entry name" value="Duffy binding domain-like"/>
    <property type="match status" value="2"/>
</dbReference>
<dbReference type="InterPro" id="IPR054595">
    <property type="entry name" value="DBL_C"/>
</dbReference>
<dbReference type="InterPro" id="IPR042202">
    <property type="entry name" value="Duffy-ag-bd_sf"/>
</dbReference>
<evidence type="ECO:0000256" key="2">
    <source>
        <dbReference type="SAM" id="MobiDB-lite"/>
    </source>
</evidence>
<evidence type="ECO:0000256" key="1">
    <source>
        <dbReference type="SAM" id="Coils"/>
    </source>
</evidence>
<dbReference type="Pfam" id="PF05424">
    <property type="entry name" value="Duffy_binding"/>
    <property type="match status" value="1"/>
</dbReference>
<evidence type="ECO:0000259" key="4">
    <source>
        <dbReference type="Pfam" id="PF15447"/>
    </source>
</evidence>
<reference evidence="6 7" key="2">
    <citation type="submission" date="2013-02" db="EMBL/GenBank/DDBJ databases">
        <title>The Genome Sequence of Plasmodium falciparum MaliPS096_E11.</title>
        <authorList>
            <consortium name="The Broad Institute Genome Sequencing Platform"/>
            <consortium name="The Broad Institute Genome Sequencing Center for Infectious Disease"/>
            <person name="Neafsey D."/>
            <person name="Cheeseman I."/>
            <person name="Volkman S."/>
            <person name="Adams J."/>
            <person name="Walker B."/>
            <person name="Young S.K."/>
            <person name="Zeng Q."/>
            <person name="Gargeya S."/>
            <person name="Fitzgerald M."/>
            <person name="Haas B."/>
            <person name="Abouelleil A."/>
            <person name="Alvarado L."/>
            <person name="Arachchi H.M."/>
            <person name="Berlin A.M."/>
            <person name="Chapman S.B."/>
            <person name="Dewar J."/>
            <person name="Goldberg J."/>
            <person name="Griggs A."/>
            <person name="Gujja S."/>
            <person name="Hansen M."/>
            <person name="Howarth C."/>
            <person name="Imamovic A."/>
            <person name="Larimer J."/>
            <person name="McCowan C."/>
            <person name="Murphy C."/>
            <person name="Neiman D."/>
            <person name="Pearson M."/>
            <person name="Priest M."/>
            <person name="Roberts A."/>
            <person name="Saif S."/>
            <person name="Shea T."/>
            <person name="Sisk P."/>
            <person name="Sykes S."/>
            <person name="Wortman J."/>
            <person name="Nusbaum C."/>
            <person name="Birren B."/>
        </authorList>
    </citation>
    <scope>NUCLEOTIDE SEQUENCE [LARGE SCALE GENOMIC DNA]</scope>
    <source>
        <strain evidence="6 7">MaliPS096_E11</strain>
    </source>
</reference>
<proteinExistence type="predicted"/>
<protein>
    <submittedName>
        <fullName evidence="6">Uncharacterized protein</fullName>
    </submittedName>
</protein>
<dbReference type="GO" id="GO:0046789">
    <property type="term" value="F:host cell surface receptor binding"/>
    <property type="evidence" value="ECO:0007669"/>
    <property type="project" value="InterPro"/>
</dbReference>
<dbReference type="Gene3D" id="1.20.1310.20">
    <property type="entry name" value="Duffy-antigen binding domain"/>
    <property type="match status" value="1"/>
</dbReference>
<dbReference type="Gene3D" id="1.20.58.830">
    <property type="match status" value="1"/>
</dbReference>
<keyword evidence="1" id="KW-0175">Coiled coil</keyword>
<evidence type="ECO:0000259" key="5">
    <source>
        <dbReference type="Pfam" id="PF22672"/>
    </source>
</evidence>
<feature type="compositionally biased region" description="Polar residues" evidence="2">
    <location>
        <begin position="52"/>
        <end position="80"/>
    </location>
</feature>
<dbReference type="Pfam" id="PF22672">
    <property type="entry name" value="DBL_C"/>
    <property type="match status" value="1"/>
</dbReference>
<dbReference type="EMBL" id="KI926003">
    <property type="protein sequence ID" value="ETW45652.1"/>
    <property type="molecule type" value="Genomic_DNA"/>
</dbReference>
<dbReference type="FunFam" id="1.20.1310.20:FF:000001">
    <property type="entry name" value="Erythrocyte membrane protein 1, PfEMP1"/>
    <property type="match status" value="1"/>
</dbReference>
<dbReference type="AlphaFoldDB" id="A0A024WFF5"/>
<sequence length="575" mass="65372">MAPTSDGGGTKDESVKDLFDRIGKEVLDKVHDAAKTYTSELKGDLSKATYPNDRNSTGSTPQDPCQLNHSLHTNVTSGYDNDNPCKNRPNVRFSDVIGGQCTDTKIKGNDPTNGGACAPFRRLFLCDQNLSHMDENKINNTHNLLLEVCLAAKYEGQSITQDYPKYRATYNDSPSKMCTMLARSFADIGDIIRGRDLYIRNKKKDKLEENLQKIFAKIHGNLKDARTHYSDTDKNYYQLREDWWTANRATIWEAITCEAGGDKYFRATCGGSESPSMARDKCRCDGDQVPTYFDYVPQFLRWFEEWAEDFCRKKKKKLENLDTQCRGVDGTGKERYCSRNGFDCEKTIRKIELLRMGKGCINCLYACNPYVHWIEKQKEQFEKQKKKYETEISDGGGRKKRGASKKDYKGYVKQFYEKFQDEYGNVEEFLKKLNKEGICQSQPQVGNQKADAANFTKDNLAKTFSHTEYCQPCPICGVKREGDKWITKPDDDKCRIKLYRPIDGAKRTEIKILKSGDGQTEIENKLNAFCAETNSSSGGGAGGSASNSDSQKLYDEWKCYQFDQLTNDGQEGVDD</sequence>
<feature type="domain" description="Duffy-binding-like" evidence="5">
    <location>
        <begin position="305"/>
        <end position="468"/>
    </location>
</feature>
<feature type="domain" description="Plasmodium falciparum erythrocyte membrane protein-1 N-terminal segment" evidence="4">
    <location>
        <begin position="14"/>
        <end position="49"/>
    </location>
</feature>
<dbReference type="GO" id="GO:0016020">
    <property type="term" value="C:membrane"/>
    <property type="evidence" value="ECO:0007669"/>
    <property type="project" value="InterPro"/>
</dbReference>
<feature type="coiled-coil region" evidence="1">
    <location>
        <begin position="371"/>
        <end position="436"/>
    </location>
</feature>
<dbReference type="Pfam" id="PF15447">
    <property type="entry name" value="NTS"/>
    <property type="match status" value="1"/>
</dbReference>
<name>A0A024WFF5_PLAFA</name>
<feature type="domain" description="Duffy-antigen binding" evidence="3">
    <location>
        <begin position="115"/>
        <end position="301"/>
    </location>
</feature>
<gene>
    <name evidence="6" type="ORF">PFMALIP_06290</name>
</gene>
<evidence type="ECO:0000259" key="3">
    <source>
        <dbReference type="Pfam" id="PF05424"/>
    </source>
</evidence>